<protein>
    <submittedName>
        <fullName evidence="2">Uncharacterized protein</fullName>
    </submittedName>
</protein>
<dbReference type="AlphaFoldDB" id="A0A822Y732"/>
<comment type="caution">
    <text evidence="2">The sequence shown here is derived from an EMBL/GenBank/DDBJ whole genome shotgun (WGS) entry which is preliminary data.</text>
</comment>
<feature type="region of interest" description="Disordered" evidence="1">
    <location>
        <begin position="26"/>
        <end position="45"/>
    </location>
</feature>
<proteinExistence type="predicted"/>
<dbReference type="EMBL" id="DUZY01000002">
    <property type="protein sequence ID" value="DAD29804.1"/>
    <property type="molecule type" value="Genomic_DNA"/>
</dbReference>
<organism evidence="2 3">
    <name type="scientific">Nelumbo nucifera</name>
    <name type="common">Sacred lotus</name>
    <dbReference type="NCBI Taxonomy" id="4432"/>
    <lineage>
        <taxon>Eukaryota</taxon>
        <taxon>Viridiplantae</taxon>
        <taxon>Streptophyta</taxon>
        <taxon>Embryophyta</taxon>
        <taxon>Tracheophyta</taxon>
        <taxon>Spermatophyta</taxon>
        <taxon>Magnoliopsida</taxon>
        <taxon>Proteales</taxon>
        <taxon>Nelumbonaceae</taxon>
        <taxon>Nelumbo</taxon>
    </lineage>
</organism>
<evidence type="ECO:0000313" key="2">
    <source>
        <dbReference type="EMBL" id="DAD29804.1"/>
    </source>
</evidence>
<reference evidence="2 3" key="1">
    <citation type="journal article" date="2020" name="Mol. Biol. Evol.">
        <title>Distinct Expression and Methylation Patterns for Genes with Different Fates following a Single Whole-Genome Duplication in Flowering Plants.</title>
        <authorList>
            <person name="Shi T."/>
            <person name="Rahmani R.S."/>
            <person name="Gugger P.F."/>
            <person name="Wang M."/>
            <person name="Li H."/>
            <person name="Zhang Y."/>
            <person name="Li Z."/>
            <person name="Wang Q."/>
            <person name="Van de Peer Y."/>
            <person name="Marchal K."/>
            <person name="Chen J."/>
        </authorList>
    </citation>
    <scope>NUCLEOTIDE SEQUENCE [LARGE SCALE GENOMIC DNA]</scope>
    <source>
        <tissue evidence="2">Leaf</tissue>
    </source>
</reference>
<evidence type="ECO:0000256" key="1">
    <source>
        <dbReference type="SAM" id="MobiDB-lite"/>
    </source>
</evidence>
<accession>A0A822Y732</accession>
<dbReference type="Proteomes" id="UP000607653">
    <property type="component" value="Unassembled WGS sequence"/>
</dbReference>
<keyword evidence="3" id="KW-1185">Reference proteome</keyword>
<evidence type="ECO:0000313" key="3">
    <source>
        <dbReference type="Proteomes" id="UP000607653"/>
    </source>
</evidence>
<name>A0A822Y732_NELNU</name>
<sequence length="45" mass="5217">MVQFVKYGLNAKPIHKGRIVEVFPRTKGRSRSRSPAQGILHKELW</sequence>
<gene>
    <name evidence="2" type="ORF">HUJ06_031272</name>
</gene>